<dbReference type="EMBL" id="SRHE01000944">
    <property type="protein sequence ID" value="TWW07917.1"/>
    <property type="molecule type" value="Genomic_DNA"/>
</dbReference>
<accession>A0A5C6M0R9</accession>
<evidence type="ECO:0000313" key="2">
    <source>
        <dbReference type="Proteomes" id="UP000321083"/>
    </source>
</evidence>
<reference evidence="1 2" key="1">
    <citation type="submission" date="2019-08" db="EMBL/GenBank/DDBJ databases">
        <title>100 year-old enigma solved: identification of Planctomyces bekefii, the type genus and species of the phylum Planctomycetes.</title>
        <authorList>
            <person name="Svetlana D.N."/>
            <person name="Overmann J."/>
        </authorList>
    </citation>
    <scope>NUCLEOTIDE SEQUENCE [LARGE SCALE GENOMIC DNA]</scope>
    <source>
        <strain evidence="1">Phe10_nw2017</strain>
    </source>
</reference>
<sequence>MAENQNVVGGYELKNCIASGSSTQVWEVVEQGGGDRASCDETAAAGFAEEC</sequence>
<proteinExistence type="predicted"/>
<dbReference type="AlphaFoldDB" id="A0A5C6M0R9"/>
<protein>
    <submittedName>
        <fullName evidence="1">Uncharacterized protein</fullName>
    </submittedName>
</protein>
<reference evidence="1 2" key="2">
    <citation type="submission" date="2019-08" db="EMBL/GenBank/DDBJ databases">
        <authorList>
            <person name="Henke P."/>
        </authorList>
    </citation>
    <scope>NUCLEOTIDE SEQUENCE [LARGE SCALE GENOMIC DNA]</scope>
    <source>
        <strain evidence="1">Phe10_nw2017</strain>
    </source>
</reference>
<evidence type="ECO:0000313" key="1">
    <source>
        <dbReference type="EMBL" id="TWW07917.1"/>
    </source>
</evidence>
<dbReference type="Proteomes" id="UP000321083">
    <property type="component" value="Unassembled WGS sequence"/>
</dbReference>
<comment type="caution">
    <text evidence="1">The sequence shown here is derived from an EMBL/GenBank/DDBJ whole genome shotgun (WGS) entry which is preliminary data.</text>
</comment>
<name>A0A5C6M0R9_9PLAN</name>
<gene>
    <name evidence="1" type="ORF">E3A20_29540</name>
</gene>
<organism evidence="1 2">
    <name type="scientific">Planctomyces bekefii</name>
    <dbReference type="NCBI Taxonomy" id="1653850"/>
    <lineage>
        <taxon>Bacteria</taxon>
        <taxon>Pseudomonadati</taxon>
        <taxon>Planctomycetota</taxon>
        <taxon>Planctomycetia</taxon>
        <taxon>Planctomycetales</taxon>
        <taxon>Planctomycetaceae</taxon>
        <taxon>Planctomyces</taxon>
    </lineage>
</organism>
<keyword evidence="2" id="KW-1185">Reference proteome</keyword>